<feature type="non-terminal residue" evidence="2">
    <location>
        <position position="1"/>
    </location>
</feature>
<protein>
    <submittedName>
        <fullName evidence="2">Uncharacterized protein</fullName>
    </submittedName>
</protein>
<feature type="non-terminal residue" evidence="2">
    <location>
        <position position="98"/>
    </location>
</feature>
<feature type="region of interest" description="Disordered" evidence="1">
    <location>
        <begin position="43"/>
        <end position="98"/>
    </location>
</feature>
<evidence type="ECO:0000313" key="3">
    <source>
        <dbReference type="Proteomes" id="UP001529510"/>
    </source>
</evidence>
<name>A0ABD0NQH5_CIRMR</name>
<feature type="region of interest" description="Disordered" evidence="1">
    <location>
        <begin position="1"/>
        <end position="23"/>
    </location>
</feature>
<feature type="compositionally biased region" description="Polar residues" evidence="1">
    <location>
        <begin position="62"/>
        <end position="88"/>
    </location>
</feature>
<gene>
    <name evidence="2" type="ORF">M9458_042587</name>
</gene>
<dbReference type="EMBL" id="JAMKFB020000021">
    <property type="protein sequence ID" value="KAL0163191.1"/>
    <property type="molecule type" value="Genomic_DNA"/>
</dbReference>
<dbReference type="AlphaFoldDB" id="A0ABD0NQH5"/>
<sequence length="98" mass="10504">NSPLSSLQYSDGMGAVSLSPSTDPELFKRMSYSESDLCSTRTALSGVQQQLQSQDEEPMVPFSSQSQSGMARSQVIASTHQRASSDTDSIAVARQQEG</sequence>
<proteinExistence type="predicted"/>
<accession>A0ABD0NQH5</accession>
<comment type="caution">
    <text evidence="2">The sequence shown here is derived from an EMBL/GenBank/DDBJ whole genome shotgun (WGS) entry which is preliminary data.</text>
</comment>
<feature type="compositionally biased region" description="Polar residues" evidence="1">
    <location>
        <begin position="43"/>
        <end position="53"/>
    </location>
</feature>
<evidence type="ECO:0000313" key="2">
    <source>
        <dbReference type="EMBL" id="KAL0163191.1"/>
    </source>
</evidence>
<evidence type="ECO:0000256" key="1">
    <source>
        <dbReference type="SAM" id="MobiDB-lite"/>
    </source>
</evidence>
<reference evidence="2 3" key="1">
    <citation type="submission" date="2024-05" db="EMBL/GenBank/DDBJ databases">
        <title>Genome sequencing and assembly of Indian major carp, Cirrhinus mrigala (Hamilton, 1822).</title>
        <authorList>
            <person name="Mohindra V."/>
            <person name="Chowdhury L.M."/>
            <person name="Lal K."/>
            <person name="Jena J.K."/>
        </authorList>
    </citation>
    <scope>NUCLEOTIDE SEQUENCE [LARGE SCALE GENOMIC DNA]</scope>
    <source>
        <strain evidence="2">CM1030</strain>
        <tissue evidence="2">Blood</tissue>
    </source>
</reference>
<organism evidence="2 3">
    <name type="scientific">Cirrhinus mrigala</name>
    <name type="common">Mrigala</name>
    <dbReference type="NCBI Taxonomy" id="683832"/>
    <lineage>
        <taxon>Eukaryota</taxon>
        <taxon>Metazoa</taxon>
        <taxon>Chordata</taxon>
        <taxon>Craniata</taxon>
        <taxon>Vertebrata</taxon>
        <taxon>Euteleostomi</taxon>
        <taxon>Actinopterygii</taxon>
        <taxon>Neopterygii</taxon>
        <taxon>Teleostei</taxon>
        <taxon>Ostariophysi</taxon>
        <taxon>Cypriniformes</taxon>
        <taxon>Cyprinidae</taxon>
        <taxon>Labeoninae</taxon>
        <taxon>Labeonini</taxon>
        <taxon>Cirrhinus</taxon>
    </lineage>
</organism>
<dbReference type="Proteomes" id="UP001529510">
    <property type="component" value="Unassembled WGS sequence"/>
</dbReference>
<keyword evidence="3" id="KW-1185">Reference proteome</keyword>